<protein>
    <recommendedName>
        <fullName evidence="1">Xylose isomerase-like TIM barrel domain-containing protein</fullName>
    </recommendedName>
</protein>
<organism evidence="2 3">
    <name type="scientific">Mycolicibacterium wolinskyi</name>
    <dbReference type="NCBI Taxonomy" id="59750"/>
    <lineage>
        <taxon>Bacteria</taxon>
        <taxon>Bacillati</taxon>
        <taxon>Actinomycetota</taxon>
        <taxon>Actinomycetes</taxon>
        <taxon>Mycobacteriales</taxon>
        <taxon>Mycobacteriaceae</taxon>
        <taxon>Mycolicibacterium</taxon>
    </lineage>
</organism>
<keyword evidence="3" id="KW-1185">Reference proteome</keyword>
<feature type="domain" description="Xylose isomerase-like TIM barrel" evidence="1">
    <location>
        <begin position="34"/>
        <end position="270"/>
    </location>
</feature>
<dbReference type="AlphaFoldDB" id="A0A132PSM5"/>
<dbReference type="PANTHER" id="PTHR12110:SF48">
    <property type="entry name" value="BLL3656 PROTEIN"/>
    <property type="match status" value="1"/>
</dbReference>
<evidence type="ECO:0000259" key="1">
    <source>
        <dbReference type="Pfam" id="PF01261"/>
    </source>
</evidence>
<dbReference type="EMBL" id="LGTW01000002">
    <property type="protein sequence ID" value="KWX25295.1"/>
    <property type="molecule type" value="Genomic_DNA"/>
</dbReference>
<evidence type="ECO:0000313" key="2">
    <source>
        <dbReference type="EMBL" id="KWX25295.1"/>
    </source>
</evidence>
<dbReference type="InterPro" id="IPR036237">
    <property type="entry name" value="Xyl_isomerase-like_sf"/>
</dbReference>
<dbReference type="Proteomes" id="UP000070612">
    <property type="component" value="Unassembled WGS sequence"/>
</dbReference>
<dbReference type="Gene3D" id="3.20.20.150">
    <property type="entry name" value="Divalent-metal-dependent TIM barrel enzymes"/>
    <property type="match status" value="1"/>
</dbReference>
<gene>
    <name evidence="2" type="ORF">AFM11_03110</name>
</gene>
<dbReference type="PANTHER" id="PTHR12110">
    <property type="entry name" value="HYDROXYPYRUVATE ISOMERASE"/>
    <property type="match status" value="1"/>
</dbReference>
<proteinExistence type="predicted"/>
<evidence type="ECO:0000313" key="3">
    <source>
        <dbReference type="Proteomes" id="UP000070612"/>
    </source>
</evidence>
<dbReference type="SUPFAM" id="SSF51658">
    <property type="entry name" value="Xylose isomerase-like"/>
    <property type="match status" value="1"/>
</dbReference>
<accession>A0A132PSM5</accession>
<dbReference type="InterPro" id="IPR050312">
    <property type="entry name" value="IolE/XylAMocC-like"/>
</dbReference>
<comment type="caution">
    <text evidence="2">The sequence shown here is derived from an EMBL/GenBank/DDBJ whole genome shotgun (WGS) entry which is preliminary data.</text>
</comment>
<dbReference type="Pfam" id="PF01261">
    <property type="entry name" value="AP_endonuc_2"/>
    <property type="match status" value="1"/>
</dbReference>
<dbReference type="RefSeq" id="WP_067843850.1">
    <property type="nucleotide sequence ID" value="NZ_LGTW01000002.1"/>
</dbReference>
<dbReference type="PATRIC" id="fig|59750.3.peg.2493"/>
<reference evidence="2 3" key="1">
    <citation type="submission" date="2015-07" db="EMBL/GenBank/DDBJ databases">
        <title>A draft genome sequence of Mycobacterium wolinskyi.</title>
        <authorList>
            <person name="de Man T.J."/>
            <person name="Perry K.A."/>
            <person name="Coulliette A.D."/>
            <person name="Jensen B."/>
            <person name="Toney N.C."/>
            <person name="Limbago B.M."/>
            <person name="Noble-Wang J."/>
        </authorList>
    </citation>
    <scope>NUCLEOTIDE SEQUENCE [LARGE SCALE GENOMIC DNA]</scope>
    <source>
        <strain evidence="2 3">CDC_01</strain>
    </source>
</reference>
<sequence>MSTVELLAGTWTTAGAANAGADDDRSPHTFQERVEVAAKAGFSGVGLGYLDLLDAEKKYGFATMRKILDDNGIRHFEIEMLLNWFVTDGRRADADIRRAEMLRAAEAIGARHIKVGGDFDGGDFDAEHMATEFTALAAQAADAGTRVVFEPMPFVNVRTPAQALEFIAKADHPSGLLLIDIWHVARAGVDFATLADIPARYIGDVEMDDAPLQFDGDIIADTFNGRRLPGEGELDVQGFVDAVRATGYDGIWGVEILSSDYRKLPITEAVPAAFDTTMKFLR</sequence>
<dbReference type="InterPro" id="IPR013022">
    <property type="entry name" value="Xyl_isomerase-like_TIM-brl"/>
</dbReference>
<name>A0A132PSM5_9MYCO</name>